<reference evidence="2 3" key="1">
    <citation type="submission" date="2014-10" db="EMBL/GenBank/DDBJ databases">
        <title>Draft genome sequence of Novosphingobium subterraneum DSM 12447.</title>
        <authorList>
            <person name="Gan H.M."/>
            <person name="Gan H.Y."/>
            <person name="Savka M.A."/>
        </authorList>
    </citation>
    <scope>NUCLEOTIDE SEQUENCE [LARGE SCALE GENOMIC DNA]</scope>
    <source>
        <strain evidence="2 3">DSM 12447</strain>
    </source>
</reference>
<evidence type="ECO:0000256" key="1">
    <source>
        <dbReference type="SAM" id="SignalP"/>
    </source>
</evidence>
<dbReference type="Proteomes" id="UP000031338">
    <property type="component" value="Unassembled WGS sequence"/>
</dbReference>
<keyword evidence="1" id="KW-0732">Signal</keyword>
<dbReference type="Pfam" id="PF11231">
    <property type="entry name" value="DUF3034"/>
    <property type="match status" value="1"/>
</dbReference>
<evidence type="ECO:0008006" key="4">
    <source>
        <dbReference type="Google" id="ProtNLM"/>
    </source>
</evidence>
<dbReference type="RefSeq" id="WP_236727239.1">
    <property type="nucleotide sequence ID" value="NZ_JRVC01000040.1"/>
</dbReference>
<evidence type="ECO:0000313" key="3">
    <source>
        <dbReference type="Proteomes" id="UP000031338"/>
    </source>
</evidence>
<dbReference type="PATRIC" id="fig|48936.3.peg.4671"/>
<gene>
    <name evidence="2" type="ORF">NJ75_04641</name>
</gene>
<organism evidence="2 3">
    <name type="scientific">Novosphingobium subterraneum</name>
    <dbReference type="NCBI Taxonomy" id="48936"/>
    <lineage>
        <taxon>Bacteria</taxon>
        <taxon>Pseudomonadati</taxon>
        <taxon>Pseudomonadota</taxon>
        <taxon>Alphaproteobacteria</taxon>
        <taxon>Sphingomonadales</taxon>
        <taxon>Sphingomonadaceae</taxon>
        <taxon>Novosphingobium</taxon>
    </lineage>
</organism>
<feature type="chain" id="PRO_5002127012" description="DUF3034 family protein" evidence="1">
    <location>
        <begin position="23"/>
        <end position="290"/>
    </location>
</feature>
<feature type="signal peptide" evidence="1">
    <location>
        <begin position="1"/>
        <end position="22"/>
    </location>
</feature>
<comment type="caution">
    <text evidence="2">The sequence shown here is derived from an EMBL/GenBank/DDBJ whole genome shotgun (WGS) entry which is preliminary data.</text>
</comment>
<dbReference type="InterPro" id="IPR021393">
    <property type="entry name" value="DUF3034"/>
</dbReference>
<sequence>MIKIAKLGAALAGLMLASPAQADPLLDGGKLVLTNGISSIEGASGGGLASWATIAGMETNRGLGLSAHVTGIELADYGWQSHGIAVGIKDRVELSYARQNFDTRKVGEALGLGKGFRFNQDVFGAKVRLIGDVVYGSPLLPQISLGLQHKRSLDGAIIRAVGAALSSGTDFTASATKLFLSKSILVNATARLTNANQFGLLGFGGPNQPARTLQFEGSLAWMLTPRLVVGGEYRTRPSNLAIAREDDAHDLFVAWAVTRNATLTAAYADVGSVATFDGQRGGLVSLQLAF</sequence>
<accession>A0A0B8ZTM0</accession>
<evidence type="ECO:0000313" key="2">
    <source>
        <dbReference type="EMBL" id="KHS41616.1"/>
    </source>
</evidence>
<proteinExistence type="predicted"/>
<protein>
    <recommendedName>
        <fullName evidence="4">DUF3034 family protein</fullName>
    </recommendedName>
</protein>
<dbReference type="AlphaFoldDB" id="A0A0B8ZTM0"/>
<name>A0A0B8ZTM0_9SPHN</name>
<keyword evidence="3" id="KW-1185">Reference proteome</keyword>
<dbReference type="STRING" id="48936.NJ75_04641"/>
<dbReference type="EMBL" id="JRVC01000040">
    <property type="protein sequence ID" value="KHS41616.1"/>
    <property type="molecule type" value="Genomic_DNA"/>
</dbReference>